<dbReference type="InterPro" id="IPR036188">
    <property type="entry name" value="FAD/NAD-bd_sf"/>
</dbReference>
<dbReference type="SUPFAM" id="SSF51905">
    <property type="entry name" value="FAD/NAD(P)-binding domain"/>
    <property type="match status" value="1"/>
</dbReference>
<proteinExistence type="predicted"/>
<feature type="domain" description="FAD-dependent urate hydroxylase HpyO/Asp monooxygenase CreE-like FAD/NAD(P)-binding" evidence="1">
    <location>
        <begin position="20"/>
        <end position="185"/>
    </location>
</feature>
<accession>A0ABY6U725</accession>
<dbReference type="PANTHER" id="PTHR40254">
    <property type="entry name" value="BLR0577 PROTEIN"/>
    <property type="match status" value="1"/>
</dbReference>
<evidence type="ECO:0000313" key="3">
    <source>
        <dbReference type="Proteomes" id="UP000766486"/>
    </source>
</evidence>
<comment type="caution">
    <text evidence="2">The sequence shown here is derived from an EMBL/GenBank/DDBJ whole genome shotgun (WGS) entry which is preliminary data.</text>
</comment>
<dbReference type="PANTHER" id="PTHR40254:SF1">
    <property type="entry name" value="BLR0577 PROTEIN"/>
    <property type="match status" value="1"/>
</dbReference>
<keyword evidence="3" id="KW-1185">Reference proteome</keyword>
<gene>
    <name evidence="2" type="ORF">CLO192961_LOCUS192619</name>
</gene>
<dbReference type="InterPro" id="IPR052189">
    <property type="entry name" value="L-asp_N-monooxygenase_NS-form"/>
</dbReference>
<protein>
    <recommendedName>
        <fullName evidence="1">FAD-dependent urate hydroxylase HpyO/Asp monooxygenase CreE-like FAD/NAD(P)-binding domain-containing protein</fullName>
    </recommendedName>
</protein>
<dbReference type="InterPro" id="IPR038732">
    <property type="entry name" value="HpyO/CreE_NAD-binding"/>
</dbReference>
<evidence type="ECO:0000259" key="1">
    <source>
        <dbReference type="Pfam" id="PF13454"/>
    </source>
</evidence>
<name>A0ABY6U725_BIOOC</name>
<evidence type="ECO:0000313" key="2">
    <source>
        <dbReference type="EMBL" id="VUC26562.1"/>
    </source>
</evidence>
<dbReference type="Proteomes" id="UP000766486">
    <property type="component" value="Unassembled WGS sequence"/>
</dbReference>
<dbReference type="Pfam" id="PF13454">
    <property type="entry name" value="NAD_binding_9"/>
    <property type="match status" value="1"/>
</dbReference>
<dbReference type="EMBL" id="CABFNS010000753">
    <property type="protein sequence ID" value="VUC26562.1"/>
    <property type="molecule type" value="Genomic_DNA"/>
</dbReference>
<reference evidence="2 3" key="1">
    <citation type="submission" date="2019-06" db="EMBL/GenBank/DDBJ databases">
        <authorList>
            <person name="Broberg M."/>
        </authorList>
    </citation>
    <scope>NUCLEOTIDE SEQUENCE [LARGE SCALE GENOMIC DNA]</scope>
</reference>
<organism evidence="2 3">
    <name type="scientific">Bionectria ochroleuca</name>
    <name type="common">Gliocladium roseum</name>
    <dbReference type="NCBI Taxonomy" id="29856"/>
    <lineage>
        <taxon>Eukaryota</taxon>
        <taxon>Fungi</taxon>
        <taxon>Dikarya</taxon>
        <taxon>Ascomycota</taxon>
        <taxon>Pezizomycotina</taxon>
        <taxon>Sordariomycetes</taxon>
        <taxon>Hypocreomycetidae</taxon>
        <taxon>Hypocreales</taxon>
        <taxon>Bionectriaceae</taxon>
        <taxon>Clonostachys</taxon>
    </lineage>
</organism>
<sequence>MTLISINVGSPVETRHIQMAIVGAGPRGTSSLERVLASADEFVPHDVRLTVHIVDPSAPGPGTVWRTAQSSHLLMNTVTSQITLFTDDSVVCDGPIRQGPSLYDWALWAEPGLGPDDYATRAQYGKYLAWVFNDIVIKSPRNVHIEVHAARAIRLDDDKDGSQVLVLSNGETLRGLSTVVLAQGHLPLFPDSTQQQLAMFATRHGLRYLMPSNPADVDLSPIAPGEPVFLRGLGLNFFDYMALLSTGRGGYFSRASGRMRYYASGNEPRIYAGSRRGIPYHARGDNAKGASGRHLPVLLTNEVIASFHKRARAGEPLDFKTDIWPLLTKELEIVYYEALLGKDKADRLSFRKRFLATEPESREEAEFLVELDIPEASRWSWSRITEPFGKRKFATAEEWRKWMLDYLREDVKQAELGNVEGPLKAALDVMRDLRNEVRLIVDHYGLSGASRRDHLDKWYTPLNAYLSIGPPRERIEQMVALIEAGVLDVLGPQVHVEAQNWAWVAHSPEIPGSEIRVKTLIEARLPEPNLRHTADELLAHLLHTGQCRPHTVGEYETGGLDVTQSPYHLIDGQGRPHEKRFVVGVPTEGVHWVTAAGARPGVNSVTLTDTDAVARAVLIAMTKRQNT</sequence>